<dbReference type="OrthoDB" id="6197640at2"/>
<keyword evidence="2" id="KW-1185">Reference proteome</keyword>
<dbReference type="AlphaFoldDB" id="A0A4R3I8K5"/>
<proteinExistence type="predicted"/>
<reference evidence="1 2" key="1">
    <citation type="submission" date="2019-03" db="EMBL/GenBank/DDBJ databases">
        <title>Genomic Encyclopedia of Archaeal and Bacterial Type Strains, Phase II (KMG-II): from individual species to whole genera.</title>
        <authorList>
            <person name="Goeker M."/>
        </authorList>
    </citation>
    <scope>NUCLEOTIDE SEQUENCE [LARGE SCALE GENOMIC DNA]</scope>
    <source>
        <strain evidence="1 2">DSM 15388</strain>
    </source>
</reference>
<sequence length="148" mass="16777">MLTSAQSVSNPYPPVHLVTATGEQQVHSICAPLFTQWHRLLGTIKNTDRKQWITLINPPFKPDDRFLEASGLGHCYFRIVILKEHNPSTLKYIRQSMLNGKSSLVAAWLNSEDMAREFQDVSHCKCKTLLFCRDQAIGAKDPQLELAI</sequence>
<evidence type="ECO:0000313" key="1">
    <source>
        <dbReference type="EMBL" id="TCS42602.1"/>
    </source>
</evidence>
<evidence type="ECO:0008006" key="3">
    <source>
        <dbReference type="Google" id="ProtNLM"/>
    </source>
</evidence>
<dbReference type="Proteomes" id="UP000295793">
    <property type="component" value="Unassembled WGS sequence"/>
</dbReference>
<gene>
    <name evidence="1" type="ORF">BCF53_103266</name>
</gene>
<dbReference type="EMBL" id="SLZR01000003">
    <property type="protein sequence ID" value="TCS42602.1"/>
    <property type="molecule type" value="Genomic_DNA"/>
</dbReference>
<comment type="caution">
    <text evidence="1">The sequence shown here is derived from an EMBL/GenBank/DDBJ whole genome shotgun (WGS) entry which is preliminary data.</text>
</comment>
<dbReference type="Gene3D" id="3.40.50.300">
    <property type="entry name" value="P-loop containing nucleotide triphosphate hydrolases"/>
    <property type="match status" value="1"/>
</dbReference>
<name>A0A4R3I8K5_9GAMM</name>
<organism evidence="1 2">
    <name type="scientific">Reinekea marinisedimentorum</name>
    <dbReference type="NCBI Taxonomy" id="230495"/>
    <lineage>
        <taxon>Bacteria</taxon>
        <taxon>Pseudomonadati</taxon>
        <taxon>Pseudomonadota</taxon>
        <taxon>Gammaproteobacteria</taxon>
        <taxon>Oceanospirillales</taxon>
        <taxon>Saccharospirillaceae</taxon>
        <taxon>Reinekea</taxon>
    </lineage>
</organism>
<evidence type="ECO:0000313" key="2">
    <source>
        <dbReference type="Proteomes" id="UP000295793"/>
    </source>
</evidence>
<dbReference type="RefSeq" id="WP_132700514.1">
    <property type="nucleotide sequence ID" value="NZ_SLZR01000003.1"/>
</dbReference>
<accession>A0A4R3I8K5</accession>
<dbReference type="InterPro" id="IPR027417">
    <property type="entry name" value="P-loop_NTPase"/>
</dbReference>
<protein>
    <recommendedName>
        <fullName evidence="3">Cell division inhibitor SulA</fullName>
    </recommendedName>
</protein>